<dbReference type="FunFam" id="1.20.5.110:FF:000011">
    <property type="entry name" value="B-cell receptor-associated protein 29"/>
    <property type="match status" value="1"/>
</dbReference>
<evidence type="ECO:0000256" key="6">
    <source>
        <dbReference type="ARBA" id="ARBA00022824"/>
    </source>
</evidence>
<organism evidence="13 14">
    <name type="scientific">Linum trigynum</name>
    <dbReference type="NCBI Taxonomy" id="586398"/>
    <lineage>
        <taxon>Eukaryota</taxon>
        <taxon>Viridiplantae</taxon>
        <taxon>Streptophyta</taxon>
        <taxon>Embryophyta</taxon>
        <taxon>Tracheophyta</taxon>
        <taxon>Spermatophyta</taxon>
        <taxon>Magnoliopsida</taxon>
        <taxon>eudicotyledons</taxon>
        <taxon>Gunneridae</taxon>
        <taxon>Pentapetalae</taxon>
        <taxon>rosids</taxon>
        <taxon>fabids</taxon>
        <taxon>Malpighiales</taxon>
        <taxon>Linaceae</taxon>
        <taxon>Linum</taxon>
    </lineage>
</organism>
<reference evidence="13 14" key="1">
    <citation type="submission" date="2024-04" db="EMBL/GenBank/DDBJ databases">
        <authorList>
            <person name="Fracassetti M."/>
        </authorList>
    </citation>
    <scope>NUCLEOTIDE SEQUENCE [LARGE SCALE GENOMIC DNA]</scope>
</reference>
<feature type="transmembrane region" description="Helical" evidence="11">
    <location>
        <begin position="84"/>
        <end position="105"/>
    </location>
</feature>
<dbReference type="GO" id="GO:0070973">
    <property type="term" value="P:protein localization to endoplasmic reticulum exit site"/>
    <property type="evidence" value="ECO:0007669"/>
    <property type="project" value="UniProtKB-UniRule"/>
</dbReference>
<dbReference type="Proteomes" id="UP001497516">
    <property type="component" value="Chromosome 6"/>
</dbReference>
<proteinExistence type="inferred from homology"/>
<accession>A0AAV2FJD1</accession>
<evidence type="ECO:0000256" key="9">
    <source>
        <dbReference type="ARBA" id="ARBA00023054"/>
    </source>
</evidence>
<dbReference type="AlphaFoldDB" id="A0AAV2FJD1"/>
<keyword evidence="8 11" id="KW-1133">Transmembrane helix</keyword>
<evidence type="ECO:0000256" key="10">
    <source>
        <dbReference type="ARBA" id="ARBA00023136"/>
    </source>
</evidence>
<keyword evidence="5" id="KW-0053">Apoptosis</keyword>
<evidence type="ECO:0000256" key="5">
    <source>
        <dbReference type="ARBA" id="ARBA00022703"/>
    </source>
</evidence>
<dbReference type="GO" id="GO:0006886">
    <property type="term" value="P:intracellular protein transport"/>
    <property type="evidence" value="ECO:0007669"/>
    <property type="project" value="UniProtKB-UniRule"/>
</dbReference>
<feature type="transmembrane region" description="Helical" evidence="11">
    <location>
        <begin position="6"/>
        <end position="22"/>
    </location>
</feature>
<keyword evidence="14" id="KW-1185">Reference proteome</keyword>
<evidence type="ECO:0000256" key="3">
    <source>
        <dbReference type="ARBA" id="ARBA00022448"/>
    </source>
</evidence>
<name>A0AAV2FJD1_9ROSI</name>
<evidence type="ECO:0000256" key="8">
    <source>
        <dbReference type="ARBA" id="ARBA00022989"/>
    </source>
</evidence>
<dbReference type="InterPro" id="IPR008417">
    <property type="entry name" value="BAP29/BAP31"/>
</dbReference>
<gene>
    <name evidence="13" type="ORF">LTRI10_LOCUS37867</name>
</gene>
<keyword evidence="11" id="KW-0931">ER-Golgi transport</keyword>
<dbReference type="GO" id="GO:0006888">
    <property type="term" value="P:endoplasmic reticulum to Golgi vesicle-mediated transport"/>
    <property type="evidence" value="ECO:0007669"/>
    <property type="project" value="UniProtKB-UniRule"/>
</dbReference>
<dbReference type="Gene3D" id="1.20.5.110">
    <property type="match status" value="1"/>
</dbReference>
<feature type="transmembrane region" description="Helical" evidence="11">
    <location>
        <begin position="43"/>
        <end position="64"/>
    </location>
</feature>
<dbReference type="EMBL" id="OZ034819">
    <property type="protein sequence ID" value="CAL1397580.1"/>
    <property type="molecule type" value="Genomic_DNA"/>
</dbReference>
<evidence type="ECO:0000256" key="12">
    <source>
        <dbReference type="SAM" id="Coils"/>
    </source>
</evidence>
<comment type="function">
    <text evidence="11">May play a role in anterograde transport of membrane proteins from the endoplasmic reticulum to the Golgi.</text>
</comment>
<dbReference type="PANTHER" id="PTHR12701">
    <property type="entry name" value="BCR-ASSOCIATED PROTEIN, BAP"/>
    <property type="match status" value="1"/>
</dbReference>
<keyword evidence="9 12" id="KW-0175">Coiled coil</keyword>
<keyword evidence="4 11" id="KW-0812">Transmembrane</keyword>
<evidence type="ECO:0000313" key="14">
    <source>
        <dbReference type="Proteomes" id="UP001497516"/>
    </source>
</evidence>
<evidence type="ECO:0000256" key="11">
    <source>
        <dbReference type="RuleBase" id="RU367026"/>
    </source>
</evidence>
<feature type="coiled-coil region" evidence="12">
    <location>
        <begin position="124"/>
        <end position="200"/>
    </location>
</feature>
<keyword evidence="7 11" id="KW-0653">Protein transport</keyword>
<sequence length="210" mass="23787">MIQLLFTVLFCQMAFILLLVFKTPLRKLVILGLDRLKRGRGPVVVKTVAGTVLLVFSSSVYSMVGIQNRWTEEGAVINPTDQVILANHLLEATLMGGLLFLALMIDRLHHYMRELRIRRKSLEALKKQRDYNVLEDEVTELRAKLKRLEADVEAKNKEVSSSKASAVALKKQSDGFVVEFDRLQGENQTLKNKLQSLDFKLSRSGSKKDS</sequence>
<comment type="subcellular location">
    <subcellularLocation>
        <location evidence="1 11">Endoplasmic reticulum membrane</location>
        <topology evidence="1 11">Multi-pass membrane protein</topology>
    </subcellularLocation>
</comment>
<evidence type="ECO:0000256" key="7">
    <source>
        <dbReference type="ARBA" id="ARBA00022927"/>
    </source>
</evidence>
<keyword evidence="3 11" id="KW-0813">Transport</keyword>
<comment type="similarity">
    <text evidence="2 11">Belongs to the BCAP29/BCAP31 family.</text>
</comment>
<evidence type="ECO:0000256" key="2">
    <source>
        <dbReference type="ARBA" id="ARBA00007956"/>
    </source>
</evidence>
<dbReference type="GO" id="GO:0005789">
    <property type="term" value="C:endoplasmic reticulum membrane"/>
    <property type="evidence" value="ECO:0007669"/>
    <property type="project" value="UniProtKB-SubCell"/>
</dbReference>
<evidence type="ECO:0000313" key="13">
    <source>
        <dbReference type="EMBL" id="CAL1397580.1"/>
    </source>
</evidence>
<evidence type="ECO:0000256" key="4">
    <source>
        <dbReference type="ARBA" id="ARBA00022692"/>
    </source>
</evidence>
<protein>
    <recommendedName>
        <fullName evidence="11">Endoplasmic reticulum transmembrane protein</fullName>
    </recommendedName>
</protein>
<dbReference type="PANTHER" id="PTHR12701:SF18">
    <property type="entry name" value="ENDOPLASMIC RETICULUM TRANSMEMBRANE PROTEIN"/>
    <property type="match status" value="1"/>
</dbReference>
<keyword evidence="10 11" id="KW-0472">Membrane</keyword>
<evidence type="ECO:0000256" key="1">
    <source>
        <dbReference type="ARBA" id="ARBA00004477"/>
    </source>
</evidence>
<keyword evidence="6 11" id="KW-0256">Endoplasmic reticulum</keyword>